<evidence type="ECO:0000256" key="2">
    <source>
        <dbReference type="ARBA" id="ARBA00022617"/>
    </source>
</evidence>
<dbReference type="PANTHER" id="PTHR40942:SF4">
    <property type="entry name" value="CYTOCHROME C5"/>
    <property type="match status" value="1"/>
</dbReference>
<keyword evidence="4" id="KW-0249">Electron transport</keyword>
<evidence type="ECO:0000256" key="4">
    <source>
        <dbReference type="ARBA" id="ARBA00022982"/>
    </source>
</evidence>
<dbReference type="InterPro" id="IPR009056">
    <property type="entry name" value="Cyt_c-like_dom"/>
</dbReference>
<keyword evidence="5 6" id="KW-0408">Iron</keyword>
<evidence type="ECO:0000256" key="5">
    <source>
        <dbReference type="ARBA" id="ARBA00023004"/>
    </source>
</evidence>
<evidence type="ECO:0000313" key="10">
    <source>
        <dbReference type="Proteomes" id="UP001149719"/>
    </source>
</evidence>
<evidence type="ECO:0000256" key="1">
    <source>
        <dbReference type="ARBA" id="ARBA00022448"/>
    </source>
</evidence>
<comment type="caution">
    <text evidence="9">The sequence shown here is derived from an EMBL/GenBank/DDBJ whole genome shotgun (WGS) entry which is preliminary data.</text>
</comment>
<keyword evidence="3 6" id="KW-0479">Metal-binding</keyword>
<dbReference type="PANTHER" id="PTHR40942">
    <property type="match status" value="1"/>
</dbReference>
<dbReference type="EMBL" id="JAPUBN010000013">
    <property type="protein sequence ID" value="MCZ2721477.1"/>
    <property type="molecule type" value="Genomic_DNA"/>
</dbReference>
<keyword evidence="7" id="KW-0732">Signal</keyword>
<dbReference type="Proteomes" id="UP001149719">
    <property type="component" value="Unassembled WGS sequence"/>
</dbReference>
<evidence type="ECO:0000256" key="3">
    <source>
        <dbReference type="ARBA" id="ARBA00022723"/>
    </source>
</evidence>
<dbReference type="Gene3D" id="1.10.760.10">
    <property type="entry name" value="Cytochrome c-like domain"/>
    <property type="match status" value="1"/>
</dbReference>
<dbReference type="RefSeq" id="WP_269124292.1">
    <property type="nucleotide sequence ID" value="NZ_JAPUBN010000013.1"/>
</dbReference>
<dbReference type="PROSITE" id="PS51007">
    <property type="entry name" value="CYTC"/>
    <property type="match status" value="1"/>
</dbReference>
<name>A0ABT4JSZ5_9GAMM</name>
<proteinExistence type="predicted"/>
<gene>
    <name evidence="9" type="ORF">O1D97_07370</name>
</gene>
<keyword evidence="2 6" id="KW-0349">Heme</keyword>
<dbReference type="InterPro" id="IPR036909">
    <property type="entry name" value="Cyt_c-like_dom_sf"/>
</dbReference>
<dbReference type="SUPFAM" id="SSF46626">
    <property type="entry name" value="Cytochrome c"/>
    <property type="match status" value="1"/>
</dbReference>
<feature type="chain" id="PRO_5045053410" evidence="7">
    <location>
        <begin position="32"/>
        <end position="148"/>
    </location>
</feature>
<sequence>MSLLTQIISRKVLALFAVASFSALLSSTVNAYGQSPEEIAARIAPIGNVCIAGEECEVASAAVATSDGPRSGEDVYGAFCTACHSIGVAGAPKFGNADDWAPRVAQGMDTLLSHALNGLNAMPARGTCSTCSDEEIESAVTYMVDNSQ</sequence>
<evidence type="ECO:0000256" key="6">
    <source>
        <dbReference type="PROSITE-ProRule" id="PRU00433"/>
    </source>
</evidence>
<dbReference type="PRINTS" id="PR00607">
    <property type="entry name" value="CYTCHROMECIE"/>
</dbReference>
<dbReference type="InterPro" id="IPR002323">
    <property type="entry name" value="Cyt_CIE"/>
</dbReference>
<reference evidence="9" key="1">
    <citation type="submission" date="2022-12" db="EMBL/GenBank/DDBJ databases">
        <title>Marinomonas 15G1-11 sp. nov, isolated from marine algae.</title>
        <authorList>
            <person name="Butt M."/>
            <person name="Choi D.G."/>
            <person name="Kim J.M."/>
            <person name="Lee J.K."/>
            <person name="Baek J.H."/>
            <person name="Jeon C.O."/>
        </authorList>
    </citation>
    <scope>NUCLEOTIDE SEQUENCE</scope>
    <source>
        <strain evidence="9">15G1-11</strain>
    </source>
</reference>
<feature type="signal peptide" evidence="7">
    <location>
        <begin position="1"/>
        <end position="31"/>
    </location>
</feature>
<evidence type="ECO:0000256" key="7">
    <source>
        <dbReference type="SAM" id="SignalP"/>
    </source>
</evidence>
<protein>
    <submittedName>
        <fullName evidence="9">Cytochrome c5 family protein</fullName>
    </submittedName>
</protein>
<accession>A0ABT4JSZ5</accession>
<evidence type="ECO:0000259" key="8">
    <source>
        <dbReference type="PROSITE" id="PS51007"/>
    </source>
</evidence>
<organism evidence="9 10">
    <name type="scientific">Marinomonas phaeophyticola</name>
    <dbReference type="NCBI Taxonomy" id="3004091"/>
    <lineage>
        <taxon>Bacteria</taxon>
        <taxon>Pseudomonadati</taxon>
        <taxon>Pseudomonadota</taxon>
        <taxon>Gammaproteobacteria</taxon>
        <taxon>Oceanospirillales</taxon>
        <taxon>Oceanospirillaceae</taxon>
        <taxon>Marinomonas</taxon>
    </lineage>
</organism>
<dbReference type="Pfam" id="PF13442">
    <property type="entry name" value="Cytochrome_CBB3"/>
    <property type="match status" value="1"/>
</dbReference>
<keyword evidence="10" id="KW-1185">Reference proteome</keyword>
<keyword evidence="1" id="KW-0813">Transport</keyword>
<evidence type="ECO:0000313" key="9">
    <source>
        <dbReference type="EMBL" id="MCZ2721477.1"/>
    </source>
</evidence>
<feature type="domain" description="Cytochrome c" evidence="8">
    <location>
        <begin position="67"/>
        <end position="147"/>
    </location>
</feature>